<gene>
    <name evidence="1" type="ORF">MLD38_031818</name>
</gene>
<protein>
    <submittedName>
        <fullName evidence="1">Uncharacterized protein</fullName>
    </submittedName>
</protein>
<proteinExistence type="predicted"/>
<dbReference type="EMBL" id="CM042888">
    <property type="protein sequence ID" value="KAI4326510.1"/>
    <property type="molecule type" value="Genomic_DNA"/>
</dbReference>
<dbReference type="Proteomes" id="UP001057402">
    <property type="component" value="Chromosome 9"/>
</dbReference>
<evidence type="ECO:0000313" key="2">
    <source>
        <dbReference type="Proteomes" id="UP001057402"/>
    </source>
</evidence>
<name>A0ACB9MVH5_9MYRT</name>
<reference evidence="2" key="1">
    <citation type="journal article" date="2023" name="Front. Plant Sci.">
        <title>Chromosomal-level genome assembly of Melastoma candidum provides insights into trichome evolution.</title>
        <authorList>
            <person name="Zhong Y."/>
            <person name="Wu W."/>
            <person name="Sun C."/>
            <person name="Zou P."/>
            <person name="Liu Y."/>
            <person name="Dai S."/>
            <person name="Zhou R."/>
        </authorList>
    </citation>
    <scope>NUCLEOTIDE SEQUENCE [LARGE SCALE GENOMIC DNA]</scope>
</reference>
<comment type="caution">
    <text evidence="1">The sequence shown here is derived from an EMBL/GenBank/DDBJ whole genome shotgun (WGS) entry which is preliminary data.</text>
</comment>
<accession>A0ACB9MVH5</accession>
<organism evidence="1 2">
    <name type="scientific">Melastoma candidum</name>
    <dbReference type="NCBI Taxonomy" id="119954"/>
    <lineage>
        <taxon>Eukaryota</taxon>
        <taxon>Viridiplantae</taxon>
        <taxon>Streptophyta</taxon>
        <taxon>Embryophyta</taxon>
        <taxon>Tracheophyta</taxon>
        <taxon>Spermatophyta</taxon>
        <taxon>Magnoliopsida</taxon>
        <taxon>eudicotyledons</taxon>
        <taxon>Gunneridae</taxon>
        <taxon>Pentapetalae</taxon>
        <taxon>rosids</taxon>
        <taxon>malvids</taxon>
        <taxon>Myrtales</taxon>
        <taxon>Melastomataceae</taxon>
        <taxon>Melastomatoideae</taxon>
        <taxon>Melastomateae</taxon>
        <taxon>Melastoma</taxon>
    </lineage>
</organism>
<keyword evidence="2" id="KW-1185">Reference proteome</keyword>
<sequence>MLRTNAGPRWTYLSRRPSRGGPEGFGIHQGRKAAATSVGSMYDGVEGRDTVQKATMLSDINMAVDKVRTMLELSDDGEISISAYDTAWVALVEDVDGSGRPQFPAAIEWIAKNQLEDGSWGDKDFSSSSDRILCTLACVVALKSWQIHSHESEKGIKFLKENISRLKDEDEAHMPSGFENTLHALMATARDLEMEIPFDHPALQEIYARREIKFSRCRIDMLHKVPTTLLYSLEGIQMEGLNWENILRLQCDDGSFCTSPSSTAFALMQTKDPKCLDFLNRVTQRFDGGAPGSYPVEIFERLWVVDRLQRLGISRYFKEKLEEFVDYASRHWTTDGLGWTRYATVRDVDDTAMGFRLLRLHGRPVSPEVFEKFKSDDKFFTFAGETTDSVTPMHNLFRASQLRFPGETILETASHYASEFLTGKREANDWLDKWVIAEGLPSEVGYALDVPFYASLPRLETRYYLEQYGGESTVWIGKSYYRMANIDNNVYIELALMDYNKCQSLHLSEWDAIQRWYSDWKLDEFGVSRKCLLHSIFVAAATIFEPERSMERIAWAKSAVLVEAISSSLGDAISSNHRKLFLREFDRQIKKEHFFNERANEVLEGLAGVVVGILDQMTAEAGSDISLPLCDAWEKWMKGWGEDGEMNKGIVELLVCTILLFGSEPTRHLPTFQDTSSYQQYRRLCDLTSDICLRLAKIEGRECAKDPQIQMEMQLLSELVFGELTPGVDRDLKMFFFEITRGFYYSTYFDDFAIDQHISKVLFDNVLDI</sequence>
<evidence type="ECO:0000313" key="1">
    <source>
        <dbReference type="EMBL" id="KAI4326510.1"/>
    </source>
</evidence>